<organism evidence="5 6">
    <name type="scientific">Pontiella agarivorans</name>
    <dbReference type="NCBI Taxonomy" id="3038953"/>
    <lineage>
        <taxon>Bacteria</taxon>
        <taxon>Pseudomonadati</taxon>
        <taxon>Kiritimatiellota</taxon>
        <taxon>Kiritimatiellia</taxon>
        <taxon>Kiritimatiellales</taxon>
        <taxon>Pontiellaceae</taxon>
        <taxon>Pontiella</taxon>
    </lineage>
</organism>
<dbReference type="CDD" id="cd08994">
    <property type="entry name" value="GH43_62_32_68_117_130-like"/>
    <property type="match status" value="1"/>
</dbReference>
<dbReference type="InterPro" id="IPR051795">
    <property type="entry name" value="Glycosyl_Hydrlase_43"/>
</dbReference>
<dbReference type="PANTHER" id="PTHR42812">
    <property type="entry name" value="BETA-XYLOSIDASE"/>
    <property type="match status" value="1"/>
</dbReference>
<dbReference type="Gene3D" id="2.115.10.20">
    <property type="entry name" value="Glycosyl hydrolase domain, family 43"/>
    <property type="match status" value="1"/>
</dbReference>
<evidence type="ECO:0000256" key="1">
    <source>
        <dbReference type="ARBA" id="ARBA00009865"/>
    </source>
</evidence>
<name>A0ABU5N1V6_9BACT</name>
<keyword evidence="6" id="KW-1185">Reference proteome</keyword>
<dbReference type="InterPro" id="IPR006710">
    <property type="entry name" value="Glyco_hydro_43"/>
</dbReference>
<evidence type="ECO:0000256" key="2">
    <source>
        <dbReference type="ARBA" id="ARBA00022801"/>
    </source>
</evidence>
<dbReference type="RefSeq" id="WP_322610207.1">
    <property type="nucleotide sequence ID" value="NZ_JARVCO010000012.1"/>
</dbReference>
<evidence type="ECO:0000256" key="4">
    <source>
        <dbReference type="RuleBase" id="RU361187"/>
    </source>
</evidence>
<protein>
    <submittedName>
        <fullName evidence="5">Glycoside hydrolase family protein</fullName>
    </submittedName>
</protein>
<reference evidence="5 6" key="1">
    <citation type="journal article" date="2024" name="Appl. Environ. Microbiol.">
        <title>Pontiella agarivorans sp. nov., a novel marine anaerobic bacterium capable of degrading macroalgal polysaccharides and fixing nitrogen.</title>
        <authorList>
            <person name="Liu N."/>
            <person name="Kivenson V."/>
            <person name="Peng X."/>
            <person name="Cui Z."/>
            <person name="Lankiewicz T.S."/>
            <person name="Gosselin K.M."/>
            <person name="English C.J."/>
            <person name="Blair E.M."/>
            <person name="O'Malley M.A."/>
            <person name="Valentine D.L."/>
        </authorList>
    </citation>
    <scope>NUCLEOTIDE SEQUENCE [LARGE SCALE GENOMIC DNA]</scope>
    <source>
        <strain evidence="5 6">NLcol2</strain>
    </source>
</reference>
<keyword evidence="3 4" id="KW-0326">Glycosidase</keyword>
<evidence type="ECO:0000256" key="3">
    <source>
        <dbReference type="ARBA" id="ARBA00023295"/>
    </source>
</evidence>
<accession>A0ABU5N1V6</accession>
<sequence>MKLNQTEPISSDFEKHLKPVGRILEDPDYNIWGCSPIWGDDGKVHVFYSRWKNEAAHQGWITCCEIAHAVADSPEDEFETVDVAVTGRGGDWWDAMTCHNPTIHKVGDKYVLFYMGTQDGTVYTKRVGMATSDSLYGPWERTDKPLIEPDPDPNAWNSVCTTNPAFVQNPNGELWLYYKSWRATDWEKDLEGGLRVATADVGRHTNRQYGLAKATSLEGPWEKVGDGPIIDLSHLGENAQSEDAYIWIEDGKFKMIMRDMGYWNHEYGLMFESDDGIKWGEPTVAFYEGRKYLPEPPNGIEREGRFERTQVLLKDGKPDYVFFAMVGGKYNTSSGAVLKID</sequence>
<keyword evidence="2 4" id="KW-0378">Hydrolase</keyword>
<comment type="caution">
    <text evidence="5">The sequence shown here is derived from an EMBL/GenBank/DDBJ whole genome shotgun (WGS) entry which is preliminary data.</text>
</comment>
<evidence type="ECO:0000313" key="5">
    <source>
        <dbReference type="EMBL" id="MDZ8120434.1"/>
    </source>
</evidence>
<dbReference type="Proteomes" id="UP001290861">
    <property type="component" value="Unassembled WGS sequence"/>
</dbReference>
<dbReference type="EMBL" id="JARVCO010000012">
    <property type="protein sequence ID" value="MDZ8120434.1"/>
    <property type="molecule type" value="Genomic_DNA"/>
</dbReference>
<comment type="similarity">
    <text evidence="1 4">Belongs to the glycosyl hydrolase 43 family.</text>
</comment>
<proteinExistence type="inferred from homology"/>
<dbReference type="Pfam" id="PF04616">
    <property type="entry name" value="Glyco_hydro_43"/>
    <property type="match status" value="1"/>
</dbReference>
<dbReference type="GO" id="GO:0016787">
    <property type="term" value="F:hydrolase activity"/>
    <property type="evidence" value="ECO:0007669"/>
    <property type="project" value="UniProtKB-KW"/>
</dbReference>
<dbReference type="PANTHER" id="PTHR42812:SF12">
    <property type="entry name" value="BETA-XYLOSIDASE-RELATED"/>
    <property type="match status" value="1"/>
</dbReference>
<gene>
    <name evidence="5" type="ORF">P9H32_17535</name>
</gene>
<dbReference type="InterPro" id="IPR023296">
    <property type="entry name" value="Glyco_hydro_beta-prop_sf"/>
</dbReference>
<dbReference type="SUPFAM" id="SSF75005">
    <property type="entry name" value="Arabinanase/levansucrase/invertase"/>
    <property type="match status" value="2"/>
</dbReference>
<evidence type="ECO:0000313" key="6">
    <source>
        <dbReference type="Proteomes" id="UP001290861"/>
    </source>
</evidence>